<dbReference type="PANTHER" id="PTHR10259">
    <property type="entry name" value="THIOPURINE S-METHYLTRANSFERASE"/>
    <property type="match status" value="1"/>
</dbReference>
<organism evidence="1 2">
    <name type="scientific">Salmo trutta</name>
    <name type="common">Brown trout</name>
    <dbReference type="NCBI Taxonomy" id="8032"/>
    <lineage>
        <taxon>Eukaryota</taxon>
        <taxon>Metazoa</taxon>
        <taxon>Chordata</taxon>
        <taxon>Craniata</taxon>
        <taxon>Vertebrata</taxon>
        <taxon>Euteleostomi</taxon>
        <taxon>Actinopterygii</taxon>
        <taxon>Neopterygii</taxon>
        <taxon>Teleostei</taxon>
        <taxon>Protacanthopterygii</taxon>
        <taxon>Salmoniformes</taxon>
        <taxon>Salmonidae</taxon>
        <taxon>Salmoninae</taxon>
        <taxon>Salmo</taxon>
    </lineage>
</organism>
<dbReference type="AlphaFoldDB" id="A0A674DEA9"/>
<dbReference type="GeneTree" id="ENSGT01030000239169"/>
<evidence type="ECO:0000313" key="1">
    <source>
        <dbReference type="Ensembl" id="ENSSTUP00000094220.1"/>
    </source>
</evidence>
<accession>A0A674DEA9</accession>
<dbReference type="Proteomes" id="UP000472277">
    <property type="component" value="Chromosome 34"/>
</dbReference>
<sequence>TEWKLGLIVRTLGEWEQGGGDRVSPVPRAQVNTSLMLESYIDKVLCGQKGVRFFFPLWESYMGHSVLTYSEEVVPAIPTAKVYKSNIQGQFGGILDRGSLVFCLLFTVCYRYAALIMSLMDKDCRYHLDTFLYNPVLFKGTIFPEITLIQSSNALPEVKDKEWGLDVFIESSFPHPKGLKHDLMGFSETTGSDI</sequence>
<dbReference type="InParanoid" id="A0A674DEA9"/>
<dbReference type="Ensembl" id="ENSSTUT00000100884.1">
    <property type="protein sequence ID" value="ENSSTUP00000094220.1"/>
    <property type="gene ID" value="ENSSTUG00000041938.1"/>
</dbReference>
<reference evidence="1" key="1">
    <citation type="submission" date="2025-08" db="UniProtKB">
        <authorList>
            <consortium name="Ensembl"/>
        </authorList>
    </citation>
    <scope>IDENTIFICATION</scope>
</reference>
<evidence type="ECO:0000313" key="2">
    <source>
        <dbReference type="Proteomes" id="UP000472277"/>
    </source>
</evidence>
<reference evidence="1" key="2">
    <citation type="submission" date="2025-09" db="UniProtKB">
        <authorList>
            <consortium name="Ensembl"/>
        </authorList>
    </citation>
    <scope>IDENTIFICATION</scope>
</reference>
<dbReference type="PANTHER" id="PTHR10259:SF11">
    <property type="entry name" value="THIOPURINE S-METHYLTRANSFERASE"/>
    <property type="match status" value="1"/>
</dbReference>
<dbReference type="GO" id="GO:0008119">
    <property type="term" value="F:thiopurine S-methyltransferase activity"/>
    <property type="evidence" value="ECO:0007669"/>
    <property type="project" value="TreeGrafter"/>
</dbReference>
<name>A0A674DEA9_SALTR</name>
<proteinExistence type="predicted"/>
<keyword evidence="2" id="KW-1185">Reference proteome</keyword>
<protein>
    <submittedName>
        <fullName evidence="1">Uncharacterized protein</fullName>
    </submittedName>
</protein>